<keyword evidence="3" id="KW-1185">Reference proteome</keyword>
<protein>
    <submittedName>
        <fullName evidence="2">Uncharacterized protein</fullName>
    </submittedName>
</protein>
<feature type="region of interest" description="Disordered" evidence="1">
    <location>
        <begin position="235"/>
        <end position="257"/>
    </location>
</feature>
<dbReference type="EMBL" id="JACEFI010000009">
    <property type="protein sequence ID" value="KAH0596574.1"/>
    <property type="molecule type" value="Genomic_DNA"/>
</dbReference>
<evidence type="ECO:0000313" key="3">
    <source>
        <dbReference type="Proteomes" id="UP000764110"/>
    </source>
</evidence>
<proteinExistence type="predicted"/>
<comment type="caution">
    <text evidence="2">The sequence shown here is derived from an EMBL/GenBank/DDBJ whole genome shotgun (WGS) entry which is preliminary data.</text>
</comment>
<organism evidence="2 3">
    <name type="scientific">Metarhizium humberi</name>
    <dbReference type="NCBI Taxonomy" id="2596975"/>
    <lineage>
        <taxon>Eukaryota</taxon>
        <taxon>Fungi</taxon>
        <taxon>Dikarya</taxon>
        <taxon>Ascomycota</taxon>
        <taxon>Pezizomycotina</taxon>
        <taxon>Sordariomycetes</taxon>
        <taxon>Hypocreomycetidae</taxon>
        <taxon>Hypocreales</taxon>
        <taxon>Clavicipitaceae</taxon>
        <taxon>Metarhizium</taxon>
    </lineage>
</organism>
<evidence type="ECO:0000313" key="2">
    <source>
        <dbReference type="EMBL" id="KAH0596574.1"/>
    </source>
</evidence>
<gene>
    <name evidence="2" type="ORF">MHUMG1_05692</name>
</gene>
<name>A0A9P8MC62_9HYPO</name>
<feature type="region of interest" description="Disordered" evidence="1">
    <location>
        <begin position="286"/>
        <end position="392"/>
    </location>
</feature>
<dbReference type="AlphaFoldDB" id="A0A9P8MC62"/>
<feature type="compositionally biased region" description="Basic and acidic residues" evidence="1">
    <location>
        <begin position="304"/>
        <end position="371"/>
    </location>
</feature>
<dbReference type="Proteomes" id="UP000764110">
    <property type="component" value="Unassembled WGS sequence"/>
</dbReference>
<sequence>MRLPISYVAIVEAGRLLVGECNGTPGSQEQHVWLTDSRKHDEKGRLADDCRDEVDAQADLDNARQDVVEFAKAERYPLDVGAHQRRGGEFPRTALVDGERLLEYLGHEDAPEERHQPVVEVIIAGARNLVLPSKVYEHRGANEAVPDIGGRIVLAEEADDAPQQQRLAKGKGRVKEPRDDDGEKRAEQRHEGRLGQGVRRMLIWAGGKRTFRPDGLEAGGEVVGGEVVAQGAQVVDAQDGPEAQQKGRVEPQEQRAVPEAARGLLAQRAAQGRVLDVRPLGDLLQQHQGQLGGGGGGGQAPDGVEARPEEERPGLDGVEQRRQAEVQADEGRRAERVPVLEADGGHDAQRAHAHERQRRERGVGADGREAAPEPEAGDFDAQEHGQHCLKLV</sequence>
<feature type="compositionally biased region" description="Gly residues" evidence="1">
    <location>
        <begin position="290"/>
        <end position="300"/>
    </location>
</feature>
<accession>A0A9P8MC62</accession>
<reference evidence="2 3" key="1">
    <citation type="submission" date="2020-07" db="EMBL/GenBank/DDBJ databases">
        <title>Metarhizium humberi genome.</title>
        <authorList>
            <person name="Lysoe E."/>
        </authorList>
    </citation>
    <scope>NUCLEOTIDE SEQUENCE [LARGE SCALE GENOMIC DNA]</scope>
    <source>
        <strain evidence="2 3">ESALQ1638</strain>
    </source>
</reference>
<evidence type="ECO:0000256" key="1">
    <source>
        <dbReference type="SAM" id="MobiDB-lite"/>
    </source>
</evidence>
<feature type="region of interest" description="Disordered" evidence="1">
    <location>
        <begin position="158"/>
        <end position="192"/>
    </location>
</feature>
<feature type="compositionally biased region" description="Basic and acidic residues" evidence="1">
    <location>
        <begin position="173"/>
        <end position="192"/>
    </location>
</feature>